<dbReference type="InterPro" id="IPR029756">
    <property type="entry name" value="MTH1187/YkoF-like"/>
</dbReference>
<dbReference type="Proteomes" id="UP000000788">
    <property type="component" value="Chromosome"/>
</dbReference>
<evidence type="ECO:0000259" key="2">
    <source>
        <dbReference type="Pfam" id="PF01910"/>
    </source>
</evidence>
<comment type="similarity">
    <text evidence="1">Belongs to the UPF0045 family.</text>
</comment>
<evidence type="ECO:0000313" key="4">
    <source>
        <dbReference type="Proteomes" id="UP000000788"/>
    </source>
</evidence>
<dbReference type="PANTHER" id="PTHR33777">
    <property type="entry name" value="UPF0045 PROTEIN ECM15"/>
    <property type="match status" value="1"/>
</dbReference>
<evidence type="ECO:0000256" key="1">
    <source>
        <dbReference type="ARBA" id="ARBA00010272"/>
    </source>
</evidence>
<dbReference type="InterPro" id="IPR051614">
    <property type="entry name" value="UPF0045_domain"/>
</dbReference>
<name>A9BB42_PROM4</name>
<dbReference type="InterPro" id="IPR002767">
    <property type="entry name" value="Thiamine_BP"/>
</dbReference>
<organism evidence="3 4">
    <name type="scientific">Prochlorococcus marinus (strain MIT 9211)</name>
    <dbReference type="NCBI Taxonomy" id="93059"/>
    <lineage>
        <taxon>Bacteria</taxon>
        <taxon>Bacillati</taxon>
        <taxon>Cyanobacteriota</taxon>
        <taxon>Cyanophyceae</taxon>
        <taxon>Synechococcales</taxon>
        <taxon>Prochlorococcaceae</taxon>
        <taxon>Prochlorococcus</taxon>
    </lineage>
</organism>
<dbReference type="PANTHER" id="PTHR33777:SF1">
    <property type="entry name" value="UPF0045 PROTEIN ECM15"/>
    <property type="match status" value="1"/>
</dbReference>
<proteinExistence type="inferred from homology"/>
<dbReference type="eggNOG" id="COG0011">
    <property type="taxonomic scope" value="Bacteria"/>
</dbReference>
<dbReference type="NCBIfam" id="TIGR00106">
    <property type="entry name" value="MTH1187 family thiamine-binding protein"/>
    <property type="match status" value="1"/>
</dbReference>
<sequence length="106" mass="11716">MLVSIDLCLLPLGVGTSLSPYIAVCRDIIEEKGLDYELGPNGTAIEGDWNDVFECIRACHEAIHSLGANRIYSSVKVNTRIDRHQSFREKVKSVTTASLPKNKVDL</sequence>
<dbReference type="GO" id="GO:0005829">
    <property type="term" value="C:cytosol"/>
    <property type="evidence" value="ECO:0007669"/>
    <property type="project" value="TreeGrafter"/>
</dbReference>
<dbReference type="SUPFAM" id="SSF89957">
    <property type="entry name" value="MTH1187/YkoF-like"/>
    <property type="match status" value="1"/>
</dbReference>
<dbReference type="RefSeq" id="WP_012195675.1">
    <property type="nucleotide sequence ID" value="NC_009976.1"/>
</dbReference>
<dbReference type="AlphaFoldDB" id="A9BB42"/>
<accession>A9BB42</accession>
<dbReference type="STRING" id="93059.P9211_11231"/>
<dbReference type="OrthoDB" id="5886358at2"/>
<dbReference type="Pfam" id="PF01910">
    <property type="entry name" value="Thiamine_BP"/>
    <property type="match status" value="1"/>
</dbReference>
<reference evidence="3 4" key="1">
    <citation type="journal article" date="2007" name="PLoS Genet.">
        <title>Patterns and implications of gene gain and loss in the evolution of Prochlorococcus.</title>
        <authorList>
            <person name="Kettler G.C."/>
            <person name="Martiny A.C."/>
            <person name="Huang K."/>
            <person name="Zucker J."/>
            <person name="Coleman M.L."/>
            <person name="Rodrigue S."/>
            <person name="Chen F."/>
            <person name="Lapidus A."/>
            <person name="Ferriera S."/>
            <person name="Johnson J."/>
            <person name="Steglich C."/>
            <person name="Church G.M."/>
            <person name="Richardson P."/>
            <person name="Chisholm S.W."/>
        </authorList>
    </citation>
    <scope>NUCLEOTIDE SEQUENCE [LARGE SCALE GENOMIC DNA]</scope>
    <source>
        <strain evidence="4">MIT 9211</strain>
    </source>
</reference>
<evidence type="ECO:0000313" key="3">
    <source>
        <dbReference type="EMBL" id="ABX09054.1"/>
    </source>
</evidence>
<dbReference type="EMBL" id="CP000878">
    <property type="protein sequence ID" value="ABX09054.1"/>
    <property type="molecule type" value="Genomic_DNA"/>
</dbReference>
<gene>
    <name evidence="3" type="ordered locus">P9211_11231</name>
</gene>
<keyword evidence="4" id="KW-1185">Reference proteome</keyword>
<feature type="domain" description="Thiamine-binding protein" evidence="2">
    <location>
        <begin position="6"/>
        <end position="94"/>
    </location>
</feature>
<dbReference type="KEGG" id="pmj:P9211_11231"/>
<protein>
    <recommendedName>
        <fullName evidence="2">Thiamine-binding protein domain-containing protein</fullName>
    </recommendedName>
</protein>
<dbReference type="HOGENOM" id="CLU_137479_3_1_3"/>
<dbReference type="Gene3D" id="3.30.70.930">
    <property type="match status" value="1"/>
</dbReference>